<proteinExistence type="predicted"/>
<keyword evidence="2" id="KW-0539">Nucleus</keyword>
<dbReference type="Pfam" id="PF04082">
    <property type="entry name" value="Fungal_trans"/>
    <property type="match status" value="1"/>
</dbReference>
<evidence type="ECO:0000256" key="3">
    <source>
        <dbReference type="SAM" id="MobiDB-lite"/>
    </source>
</evidence>
<dbReference type="InterPro" id="IPR053181">
    <property type="entry name" value="EcdB-like_regulator"/>
</dbReference>
<dbReference type="GO" id="GO:0003677">
    <property type="term" value="F:DNA binding"/>
    <property type="evidence" value="ECO:0007669"/>
    <property type="project" value="InterPro"/>
</dbReference>
<dbReference type="Proteomes" id="UP000756346">
    <property type="component" value="Unassembled WGS sequence"/>
</dbReference>
<dbReference type="RefSeq" id="XP_046012858.1">
    <property type="nucleotide sequence ID" value="XM_046161893.1"/>
</dbReference>
<dbReference type="CDD" id="cd00067">
    <property type="entry name" value="GAL4"/>
    <property type="match status" value="1"/>
</dbReference>
<dbReference type="AlphaFoldDB" id="A0A9P8Y7K6"/>
<dbReference type="SMART" id="SM00066">
    <property type="entry name" value="GAL4"/>
    <property type="match status" value="1"/>
</dbReference>
<dbReference type="GO" id="GO:0006351">
    <property type="term" value="P:DNA-templated transcription"/>
    <property type="evidence" value="ECO:0007669"/>
    <property type="project" value="InterPro"/>
</dbReference>
<evidence type="ECO:0000313" key="5">
    <source>
        <dbReference type="EMBL" id="KAH7031178.1"/>
    </source>
</evidence>
<protein>
    <recommendedName>
        <fullName evidence="4">Zn(2)-C6 fungal-type domain-containing protein</fullName>
    </recommendedName>
</protein>
<dbReference type="PANTHER" id="PTHR47785">
    <property type="entry name" value="ZN(II)2CYS6 TRANSCRIPTION FACTOR (EUROFUNG)-RELATED-RELATED"/>
    <property type="match status" value="1"/>
</dbReference>
<dbReference type="SUPFAM" id="SSF57701">
    <property type="entry name" value="Zn2/Cys6 DNA-binding domain"/>
    <property type="match status" value="1"/>
</dbReference>
<gene>
    <name evidence="5" type="ORF">B0I36DRAFT_409480</name>
</gene>
<keyword evidence="1" id="KW-0479">Metal-binding</keyword>
<dbReference type="GeneID" id="70191439"/>
<name>A0A9P8Y7K6_9PEZI</name>
<evidence type="ECO:0000256" key="2">
    <source>
        <dbReference type="ARBA" id="ARBA00023242"/>
    </source>
</evidence>
<sequence length="709" mass="78673">MEAEHHGSASAEPGTPTSNHRKERGAIAAQACENCRARKQKCSEARPKCDGCVRAGIPCKYREPQPTKKDKTLVEILERLKILEGGIKALDGKVDSIGVQPGFSFANHDQQLSAPTTYDPSRSNSWASSSAHLTTSSIGPAAVKDSQYKYASAAFKMLSWPCLKPVLPAVDIPALEKGGASIILGQGENGSSPSLDALNAAPANSSQSLMNTHLGSTNEHHIGAFVPNHETLDWETMLRLSKAYFDSFNFLFPIIDRQHFVTAILPTIARHGYDNSSFSALALLVLALGEVSLAGTQGTPIQTHKGRPSGLRGGSAGQPPGLYFFNRARRNMGLGIAESSLENVQIFSLAALYYGTCCQHTGFWRMTIYASVACQALLISKPDTLRGAAADLVRRAFWHCSIMETLLYLELDLPTTGLEKFEDIVGLPDFSGSYSEEDYVGNQSTHYQEHFASQIVLRRLSVEFNKTLNNVLASENLNGAHLFPPETPRGQVVSTIKQLAMQLEQWRGMLPLHLRWQDDERGVFHLGDDLYDPTGYPHGVPPQLGTFSFTTNLDIPPVNYPYAADIQISILRSRYYYVKHILYRPFLYKALHHPEDFGQEDAEGVAECLQAGLKWPIAMSPASRRKRLIPCLFFWSQNLLSVLVTLRLTERVPLLARIRTNMTGPRFNEDARETVALYIDWIRDLKDVDSTAMWCWTVLQDIYPLDDDA</sequence>
<evidence type="ECO:0000313" key="6">
    <source>
        <dbReference type="Proteomes" id="UP000756346"/>
    </source>
</evidence>
<dbReference type="InterPro" id="IPR036864">
    <property type="entry name" value="Zn2-C6_fun-type_DNA-bd_sf"/>
</dbReference>
<dbReference type="Pfam" id="PF00172">
    <property type="entry name" value="Zn_clus"/>
    <property type="match status" value="1"/>
</dbReference>
<feature type="compositionally biased region" description="Polar residues" evidence="3">
    <location>
        <begin position="107"/>
        <end position="120"/>
    </location>
</feature>
<dbReference type="GO" id="GO:0008270">
    <property type="term" value="F:zinc ion binding"/>
    <property type="evidence" value="ECO:0007669"/>
    <property type="project" value="InterPro"/>
</dbReference>
<accession>A0A9P8Y7K6</accession>
<dbReference type="PROSITE" id="PS00463">
    <property type="entry name" value="ZN2_CY6_FUNGAL_1"/>
    <property type="match status" value="1"/>
</dbReference>
<dbReference type="GO" id="GO:0000981">
    <property type="term" value="F:DNA-binding transcription factor activity, RNA polymerase II-specific"/>
    <property type="evidence" value="ECO:0007669"/>
    <property type="project" value="InterPro"/>
</dbReference>
<keyword evidence="6" id="KW-1185">Reference proteome</keyword>
<evidence type="ECO:0000259" key="4">
    <source>
        <dbReference type="PROSITE" id="PS50048"/>
    </source>
</evidence>
<organism evidence="5 6">
    <name type="scientific">Microdochium trichocladiopsis</name>
    <dbReference type="NCBI Taxonomy" id="1682393"/>
    <lineage>
        <taxon>Eukaryota</taxon>
        <taxon>Fungi</taxon>
        <taxon>Dikarya</taxon>
        <taxon>Ascomycota</taxon>
        <taxon>Pezizomycotina</taxon>
        <taxon>Sordariomycetes</taxon>
        <taxon>Xylariomycetidae</taxon>
        <taxon>Xylariales</taxon>
        <taxon>Microdochiaceae</taxon>
        <taxon>Microdochium</taxon>
    </lineage>
</organism>
<dbReference type="PROSITE" id="PS50048">
    <property type="entry name" value="ZN2_CY6_FUNGAL_2"/>
    <property type="match status" value="1"/>
</dbReference>
<dbReference type="InterPro" id="IPR007219">
    <property type="entry name" value="XnlR_reg_dom"/>
</dbReference>
<dbReference type="PANTHER" id="PTHR47785:SF6">
    <property type="entry name" value="ZN(II)2CYS6 TRANSCRIPTION FACTOR (EUROFUNG)"/>
    <property type="match status" value="1"/>
</dbReference>
<dbReference type="CDD" id="cd12148">
    <property type="entry name" value="fungal_TF_MHR"/>
    <property type="match status" value="1"/>
</dbReference>
<dbReference type="InterPro" id="IPR001138">
    <property type="entry name" value="Zn2Cys6_DnaBD"/>
</dbReference>
<feature type="domain" description="Zn(2)-C6 fungal-type" evidence="4">
    <location>
        <begin position="31"/>
        <end position="61"/>
    </location>
</feature>
<feature type="region of interest" description="Disordered" evidence="3">
    <location>
        <begin position="1"/>
        <end position="25"/>
    </location>
</feature>
<dbReference type="OrthoDB" id="6133115at2759"/>
<feature type="region of interest" description="Disordered" evidence="3">
    <location>
        <begin position="106"/>
        <end position="126"/>
    </location>
</feature>
<evidence type="ECO:0000256" key="1">
    <source>
        <dbReference type="ARBA" id="ARBA00022723"/>
    </source>
</evidence>
<reference evidence="5" key="1">
    <citation type="journal article" date="2021" name="Nat. Commun.">
        <title>Genetic determinants of endophytism in the Arabidopsis root mycobiome.</title>
        <authorList>
            <person name="Mesny F."/>
            <person name="Miyauchi S."/>
            <person name="Thiergart T."/>
            <person name="Pickel B."/>
            <person name="Atanasova L."/>
            <person name="Karlsson M."/>
            <person name="Huettel B."/>
            <person name="Barry K.W."/>
            <person name="Haridas S."/>
            <person name="Chen C."/>
            <person name="Bauer D."/>
            <person name="Andreopoulos W."/>
            <person name="Pangilinan J."/>
            <person name="LaButti K."/>
            <person name="Riley R."/>
            <person name="Lipzen A."/>
            <person name="Clum A."/>
            <person name="Drula E."/>
            <person name="Henrissat B."/>
            <person name="Kohler A."/>
            <person name="Grigoriev I.V."/>
            <person name="Martin F.M."/>
            <person name="Hacquard S."/>
        </authorList>
    </citation>
    <scope>NUCLEOTIDE SEQUENCE</scope>
    <source>
        <strain evidence="5">MPI-CAGE-CH-0230</strain>
    </source>
</reference>
<dbReference type="EMBL" id="JAGTJQ010000005">
    <property type="protein sequence ID" value="KAH7031178.1"/>
    <property type="molecule type" value="Genomic_DNA"/>
</dbReference>
<dbReference type="Gene3D" id="4.10.240.10">
    <property type="entry name" value="Zn(2)-C6 fungal-type DNA-binding domain"/>
    <property type="match status" value="1"/>
</dbReference>
<comment type="caution">
    <text evidence="5">The sequence shown here is derived from an EMBL/GenBank/DDBJ whole genome shotgun (WGS) entry which is preliminary data.</text>
</comment>